<evidence type="ECO:0000256" key="1">
    <source>
        <dbReference type="ARBA" id="ARBA00004196"/>
    </source>
</evidence>
<dbReference type="Gene3D" id="2.70.98.70">
    <property type="match status" value="1"/>
</dbReference>
<gene>
    <name evidence="5" type="ORF">FGF67_03175</name>
</gene>
<name>A0A5C4SPV5_9FLAO</name>
<dbReference type="InterPro" id="IPR012480">
    <property type="entry name" value="Hepar_II_III_C"/>
</dbReference>
<sequence length="931" mass="106399">MRKTTFLLLSIFTFINLFAQAELPMDLPQMMGEISEPQPQGIVDENPVWLHVKVPLSADGATNSQRRADKARLQFQRRFYFKLSKNTSFTGDDVYESGPKRYSFYSPYEHLSVGKWYWKYGVADPDTPDSPVWNSQVYSFEITGNERLTPIPPRPEEVLNSAISRPNPVTVLFKEEFGKLLPTQKWPQLASFILTKVDQNFNKNTPMTYTVSDQDAINAGYVDENGNANAEELFFRKLINTRYGQKNRYLKELMSGYLLTGRTEIRDMIVQKANELIDFYNTGEFYIGSIGKTMTVRDNTWGGNNPKGDFLELITEALTEEEKKEFVEDAYPLTRTSPEVAEKAEHALYSQHLWQEIADVILTPMIYARYSAQAREEFYYAYELWLYRAPSLSRTDGGSQEGDGYLGVHDDYLSFIPWLLYKLTGHNYYKGHPWFQNIGKYLQYTNAFGTLPNSFCDGDSPATTMPYTMETMAYLDPDNYWSKYRFSQLPQQDFKKAAADLGKKRMGMGRLSMWNYFDESDLSNVKPPTTLAAAFRDIGEVAMNTDFINKEKNLHVTFHSSPYGSAQHTHPAQNAFNLSYGGQDMFWKVGFYNGGGPHNVLNYKNSRAHNTIMADSLVQGFHHSAYGWITRFATGNKISYALGDASNAYNGKHWLANGKPGNTDADGNHIFKPTPDPDTHISHTREFGFGDPGVTRFRRHLAMLRPNYVLIYDELEAENPITWQFNIHSRRFMKKLGDNWLMATNDYGSASVKLFCNSPTITTLDSEWLPSYRESNFIKPENNRQWLLKPWDDENKLPKPIPDHYHGTIGTSEKHSKMRFLTLIEMHPDETSTYLPTEPQSTTNGAGLTVIQAGEYTIKVQLDATEKSFLSVVNANGSAALLTGQDAKAFWVKGKQYRTQYRGATLLIEDGEIEIEEVDKYPDALIYGNKY</sequence>
<organism evidence="5 6">
    <name type="scientific">Allotamlana fucoidanivorans</name>
    <dbReference type="NCBI Taxonomy" id="2583814"/>
    <lineage>
        <taxon>Bacteria</taxon>
        <taxon>Pseudomonadati</taxon>
        <taxon>Bacteroidota</taxon>
        <taxon>Flavobacteriia</taxon>
        <taxon>Flavobacteriales</taxon>
        <taxon>Flavobacteriaceae</taxon>
        <taxon>Allotamlana</taxon>
    </lineage>
</organism>
<feature type="signal peptide" evidence="2">
    <location>
        <begin position="1"/>
        <end position="21"/>
    </location>
</feature>
<dbReference type="OrthoDB" id="9772435at2"/>
<reference evidence="5 6" key="1">
    <citation type="submission" date="2019-05" db="EMBL/GenBank/DDBJ databases">
        <title>Tamlana fucoidanivorans sp. nov., isolated from the surface of algae collected from Fujian province in China.</title>
        <authorList>
            <person name="Li J."/>
        </authorList>
    </citation>
    <scope>NUCLEOTIDE SEQUENCE [LARGE SCALE GENOMIC DNA]</scope>
    <source>
        <strain evidence="5 6">CW2-9</strain>
    </source>
</reference>
<comment type="subcellular location">
    <subcellularLocation>
        <location evidence="1">Cell envelope</location>
    </subcellularLocation>
</comment>
<comment type="caution">
    <text evidence="5">The sequence shown here is derived from an EMBL/GenBank/DDBJ whole genome shotgun (WGS) entry which is preliminary data.</text>
</comment>
<dbReference type="GO" id="GO:0016829">
    <property type="term" value="F:lyase activity"/>
    <property type="evidence" value="ECO:0007669"/>
    <property type="project" value="InterPro"/>
</dbReference>
<dbReference type="Pfam" id="PF16332">
    <property type="entry name" value="DUF4962"/>
    <property type="match status" value="1"/>
</dbReference>
<dbReference type="Pfam" id="PF07940">
    <property type="entry name" value="Hepar_II_III_C"/>
    <property type="match status" value="1"/>
</dbReference>
<keyword evidence="2" id="KW-0732">Signal</keyword>
<evidence type="ECO:0000313" key="6">
    <source>
        <dbReference type="Proteomes" id="UP000308713"/>
    </source>
</evidence>
<dbReference type="InterPro" id="IPR032518">
    <property type="entry name" value="HepII_N"/>
</dbReference>
<dbReference type="EMBL" id="VDCS01000003">
    <property type="protein sequence ID" value="TNJ46013.1"/>
    <property type="molecule type" value="Genomic_DNA"/>
</dbReference>
<dbReference type="Proteomes" id="UP000308713">
    <property type="component" value="Unassembled WGS sequence"/>
</dbReference>
<evidence type="ECO:0000259" key="4">
    <source>
        <dbReference type="Pfam" id="PF16332"/>
    </source>
</evidence>
<accession>A0A5C4SPV5</accession>
<evidence type="ECO:0000256" key="2">
    <source>
        <dbReference type="SAM" id="SignalP"/>
    </source>
</evidence>
<dbReference type="RefSeq" id="WP_139695027.1">
    <property type="nucleotide sequence ID" value="NZ_CP074074.1"/>
</dbReference>
<feature type="chain" id="PRO_5023122360" evidence="2">
    <location>
        <begin position="22"/>
        <end position="931"/>
    </location>
</feature>
<feature type="domain" description="Heparinase II N-terminal" evidence="4">
    <location>
        <begin position="36"/>
        <end position="475"/>
    </location>
</feature>
<dbReference type="Gene3D" id="1.50.10.100">
    <property type="entry name" value="Chondroitin AC/alginate lyase"/>
    <property type="match status" value="1"/>
</dbReference>
<dbReference type="InterPro" id="IPR008929">
    <property type="entry name" value="Chondroitin_lyas"/>
</dbReference>
<dbReference type="GO" id="GO:0030313">
    <property type="term" value="C:cell envelope"/>
    <property type="evidence" value="ECO:0007669"/>
    <property type="project" value="UniProtKB-SubCell"/>
</dbReference>
<evidence type="ECO:0000313" key="5">
    <source>
        <dbReference type="EMBL" id="TNJ46013.1"/>
    </source>
</evidence>
<dbReference type="AlphaFoldDB" id="A0A5C4SPV5"/>
<proteinExistence type="predicted"/>
<keyword evidence="6" id="KW-1185">Reference proteome</keyword>
<protein>
    <submittedName>
        <fullName evidence="5">DUF4962 domain-containing protein</fullName>
    </submittedName>
</protein>
<feature type="domain" description="Heparinase II/III-like C-terminal" evidence="3">
    <location>
        <begin position="529"/>
        <end position="785"/>
    </location>
</feature>
<evidence type="ECO:0000259" key="3">
    <source>
        <dbReference type="Pfam" id="PF07940"/>
    </source>
</evidence>